<organism evidence="1 2">
    <name type="scientific">Vigna mungo</name>
    <name type="common">Black gram</name>
    <name type="synonym">Phaseolus mungo</name>
    <dbReference type="NCBI Taxonomy" id="3915"/>
    <lineage>
        <taxon>Eukaryota</taxon>
        <taxon>Viridiplantae</taxon>
        <taxon>Streptophyta</taxon>
        <taxon>Embryophyta</taxon>
        <taxon>Tracheophyta</taxon>
        <taxon>Spermatophyta</taxon>
        <taxon>Magnoliopsida</taxon>
        <taxon>eudicotyledons</taxon>
        <taxon>Gunneridae</taxon>
        <taxon>Pentapetalae</taxon>
        <taxon>rosids</taxon>
        <taxon>fabids</taxon>
        <taxon>Fabales</taxon>
        <taxon>Fabaceae</taxon>
        <taxon>Papilionoideae</taxon>
        <taxon>50 kb inversion clade</taxon>
        <taxon>NPAAA clade</taxon>
        <taxon>indigoferoid/millettioid clade</taxon>
        <taxon>Phaseoleae</taxon>
        <taxon>Vigna</taxon>
    </lineage>
</organism>
<dbReference type="AlphaFoldDB" id="A0AAQ3RSR6"/>
<sequence>MTAICIPKQMPRNGTLFSRAYFAARIFPCTPLSPNPPGTRIPLAPFKRAQADLCASGSSLEVSSSRFSAGTQSTTSLRLQATAACKSAFSTERYASERFVYFPTIAILTDSLNLSYTFVVAIHSLKLGSVATPRRFNVFKIASCAFWSLNSKGMCQIFGTS</sequence>
<proteinExistence type="predicted"/>
<evidence type="ECO:0000313" key="2">
    <source>
        <dbReference type="Proteomes" id="UP001374535"/>
    </source>
</evidence>
<keyword evidence="2" id="KW-1185">Reference proteome</keyword>
<name>A0AAQ3RSR6_VIGMU</name>
<gene>
    <name evidence="1" type="ORF">V8G54_024604</name>
</gene>
<evidence type="ECO:0000313" key="1">
    <source>
        <dbReference type="EMBL" id="WVZ03798.1"/>
    </source>
</evidence>
<dbReference type="Proteomes" id="UP001374535">
    <property type="component" value="Chromosome 7"/>
</dbReference>
<protein>
    <submittedName>
        <fullName evidence="1">Uncharacterized protein</fullName>
    </submittedName>
</protein>
<accession>A0AAQ3RSR6</accession>
<reference evidence="1 2" key="1">
    <citation type="journal article" date="2023" name="Life. Sci Alliance">
        <title>Evolutionary insights into 3D genome organization and epigenetic landscape of Vigna mungo.</title>
        <authorList>
            <person name="Junaid A."/>
            <person name="Singh B."/>
            <person name="Bhatia S."/>
        </authorList>
    </citation>
    <scope>NUCLEOTIDE SEQUENCE [LARGE SCALE GENOMIC DNA]</scope>
    <source>
        <strain evidence="1">Urdbean</strain>
    </source>
</reference>
<dbReference type="EMBL" id="CP144694">
    <property type="protein sequence ID" value="WVZ03798.1"/>
    <property type="molecule type" value="Genomic_DNA"/>
</dbReference>